<dbReference type="Proteomes" id="UP000326287">
    <property type="component" value="Chromosome"/>
</dbReference>
<dbReference type="GO" id="GO:0005886">
    <property type="term" value="C:plasma membrane"/>
    <property type="evidence" value="ECO:0007669"/>
    <property type="project" value="TreeGrafter"/>
</dbReference>
<accession>A0A5P9NI66</accession>
<feature type="transmembrane region" description="Helical" evidence="1">
    <location>
        <begin position="9"/>
        <end position="27"/>
    </location>
</feature>
<feature type="transmembrane region" description="Helical" evidence="1">
    <location>
        <begin position="429"/>
        <end position="453"/>
    </location>
</feature>
<dbReference type="Gene3D" id="1.20.1640.10">
    <property type="entry name" value="Multidrug efflux transporter AcrB transmembrane domain"/>
    <property type="match status" value="2"/>
</dbReference>
<evidence type="ECO:0000313" key="2">
    <source>
        <dbReference type="EMBL" id="QFU75216.1"/>
    </source>
</evidence>
<dbReference type="PRINTS" id="PR00702">
    <property type="entry name" value="ACRIFLAVINRP"/>
</dbReference>
<dbReference type="PANTHER" id="PTHR32063">
    <property type="match status" value="1"/>
</dbReference>
<dbReference type="EMBL" id="CP036422">
    <property type="protein sequence ID" value="QFU75216.1"/>
    <property type="molecule type" value="Genomic_DNA"/>
</dbReference>
<feature type="transmembrane region" description="Helical" evidence="1">
    <location>
        <begin position="877"/>
        <end position="901"/>
    </location>
</feature>
<dbReference type="Gene3D" id="3.30.70.1430">
    <property type="entry name" value="Multidrug efflux transporter AcrB pore domain"/>
    <property type="match status" value="2"/>
</dbReference>
<evidence type="ECO:0000313" key="3">
    <source>
        <dbReference type="Proteomes" id="UP000326287"/>
    </source>
</evidence>
<dbReference type="AlphaFoldDB" id="A0A5P9NI66"/>
<feature type="transmembrane region" description="Helical" evidence="1">
    <location>
        <begin position="465"/>
        <end position="484"/>
    </location>
</feature>
<dbReference type="SUPFAM" id="SSF82714">
    <property type="entry name" value="Multidrug efflux transporter AcrB TolC docking domain, DN and DC subdomains"/>
    <property type="match status" value="2"/>
</dbReference>
<gene>
    <name evidence="2" type="ORF">EY643_05870</name>
</gene>
<organism evidence="2 3">
    <name type="scientific">Halioglobus maricola</name>
    <dbReference type="NCBI Taxonomy" id="2601894"/>
    <lineage>
        <taxon>Bacteria</taxon>
        <taxon>Pseudomonadati</taxon>
        <taxon>Pseudomonadota</taxon>
        <taxon>Gammaproteobacteria</taxon>
        <taxon>Cellvibrionales</taxon>
        <taxon>Halieaceae</taxon>
        <taxon>Halioglobus</taxon>
    </lineage>
</organism>
<feature type="transmembrane region" description="Helical" evidence="1">
    <location>
        <begin position="907"/>
        <end position="928"/>
    </location>
</feature>
<evidence type="ECO:0000256" key="1">
    <source>
        <dbReference type="SAM" id="Phobius"/>
    </source>
</evidence>
<dbReference type="Gene3D" id="3.30.70.1320">
    <property type="entry name" value="Multidrug efflux transporter AcrB pore domain like"/>
    <property type="match status" value="1"/>
</dbReference>
<name>A0A5P9NI66_9GAMM</name>
<keyword evidence="1" id="KW-1133">Transmembrane helix</keyword>
<dbReference type="RefSeq" id="WP_152661322.1">
    <property type="nucleotide sequence ID" value="NZ_CP036422.1"/>
</dbReference>
<feature type="transmembrane region" description="Helical" evidence="1">
    <location>
        <begin position="523"/>
        <end position="541"/>
    </location>
</feature>
<protein>
    <submittedName>
        <fullName evidence="2">Efflux RND transporter permease subunit</fullName>
    </submittedName>
</protein>
<dbReference type="GO" id="GO:0042910">
    <property type="term" value="F:xenobiotic transmembrane transporter activity"/>
    <property type="evidence" value="ECO:0007669"/>
    <property type="project" value="TreeGrafter"/>
</dbReference>
<keyword evidence="1" id="KW-0812">Transmembrane</keyword>
<dbReference type="PANTHER" id="PTHR32063:SF0">
    <property type="entry name" value="SWARMING MOTILITY PROTEIN SWRC"/>
    <property type="match status" value="1"/>
</dbReference>
<dbReference type="KEGG" id="halc:EY643_05870"/>
<reference evidence="2 3" key="1">
    <citation type="submission" date="2019-02" db="EMBL/GenBank/DDBJ databases">
        <authorList>
            <person name="Li S.-H."/>
        </authorList>
    </citation>
    <scope>NUCLEOTIDE SEQUENCE [LARGE SCALE GENOMIC DNA]</scope>
    <source>
        <strain evidence="2 3">IMCC14385</strain>
    </source>
</reference>
<feature type="transmembrane region" description="Helical" evidence="1">
    <location>
        <begin position="956"/>
        <end position="977"/>
    </location>
</feature>
<dbReference type="InterPro" id="IPR001036">
    <property type="entry name" value="Acrflvin-R"/>
</dbReference>
<keyword evidence="1" id="KW-0472">Membrane</keyword>
<dbReference type="Pfam" id="PF00873">
    <property type="entry name" value="ACR_tran"/>
    <property type="match status" value="1"/>
</dbReference>
<keyword evidence="3" id="KW-1185">Reference proteome</keyword>
<dbReference type="Gene3D" id="3.30.2090.10">
    <property type="entry name" value="Multidrug efflux transporter AcrB TolC docking domain, DN and DC subdomains"/>
    <property type="match status" value="2"/>
</dbReference>
<feature type="transmembrane region" description="Helical" evidence="1">
    <location>
        <begin position="983"/>
        <end position="1003"/>
    </location>
</feature>
<sequence length="1018" mass="112191">MTRLSINNPAAIAVVVILIAVFGLISIRELPIQLLPDVERPSISIATQWRSAAPEEIEESIVQPQEKVLRNIEGLESMVSEIYRGQGNIRLDFRVGWDMQRAMIDVITQLNQAIDLPSDADEPRVISGASSSRGQAASLLIYTLPDNPVEDIASRYQDLIDREVEPRLARVPGVARVRLGGEREPEVHITLDPHQMAARNISIPDVANTLRRAVDVSGGFADVGRRRYTVRYLGQRKLDDLHDLVITWQNGEPVRLRDVATVERGLRKQTNVTYRNGFPAYYISMVPSYDANTVELLDALNKSIDEINDEVLTAEGLRIELSYDASLHIRRAITLVQQNLILGLVLASLVLLFFLRDLRATLVIAATIPISLLVAFVVLNLTGKTLNVISLAGLAFAVGLVMDAAIIVQENIVRLRASGMEIYAATIQGVREVAGALFSSTLTSVAIFLPILFMEGVEGQLFKDLAITLTTAVSFSLITAMTILPAAASRLASAEYTPDRLAHRWRELADKVIHLTRSKQLRLFWTGAILGASLLSSWLFMPKIDFLPKARIDTVMTYFAVPPGINLKTLDKEIMQEIARRLKPYYDQEKEPYIRGYNLSSFGAENTMSFLYPENAEDMPRMLTLMRTELFTGLSDTEAYVNQASMLNLSDGGPDAISIDLQGADMQGLKAAAEKTMELANGLWEETVSFSQPDLAAGEAELRIYPREQRLSLAGLDRRAVGDVVRTYTDGLWTGEYFDGNHRYDMILKSPPWESPEELAAMPLATPLAGIQTIGELAEIQRGVGPAQLQRVDGQRTITVFVMPPDNVPMEEALQTIREQIEPEVKPLLPAGARLSYRGSADRLSEALNTVAINFLLAVLILFLIMAALFRSARDAMLVLLVMPMAIAGGLIGLKLLNLVTYQSLDLLTMIGFIILLGLVVNNAILLVDQTRTAQRNGMSEADAVHQAVLYRARPIFMSTLTSIFGMLPLMVIPGVGSEIYRGLATVIVGGMTICALFTLLLLPSLLRLGNVKPENTP</sequence>
<feature type="transmembrane region" description="Helical" evidence="1">
    <location>
        <begin position="335"/>
        <end position="355"/>
    </location>
</feature>
<dbReference type="SUPFAM" id="SSF82866">
    <property type="entry name" value="Multidrug efflux transporter AcrB transmembrane domain"/>
    <property type="match status" value="2"/>
</dbReference>
<feature type="transmembrane region" description="Helical" evidence="1">
    <location>
        <begin position="851"/>
        <end position="870"/>
    </location>
</feature>
<dbReference type="InterPro" id="IPR027463">
    <property type="entry name" value="AcrB_DN_DC_subdom"/>
</dbReference>
<feature type="transmembrane region" description="Helical" evidence="1">
    <location>
        <begin position="388"/>
        <end position="408"/>
    </location>
</feature>
<dbReference type="OrthoDB" id="9758297at2"/>
<dbReference type="SUPFAM" id="SSF82693">
    <property type="entry name" value="Multidrug efflux transporter AcrB pore domain, PN1, PN2, PC1 and PC2 subdomains"/>
    <property type="match status" value="1"/>
</dbReference>
<proteinExistence type="predicted"/>
<feature type="transmembrane region" description="Helical" evidence="1">
    <location>
        <begin position="362"/>
        <end position="382"/>
    </location>
</feature>
<dbReference type="Gene3D" id="3.30.70.1440">
    <property type="entry name" value="Multidrug efflux transporter AcrB pore domain"/>
    <property type="match status" value="1"/>
</dbReference>